<evidence type="ECO:0000313" key="5">
    <source>
        <dbReference type="EMBL" id="KKU07903.1"/>
    </source>
</evidence>
<dbReference type="AlphaFoldDB" id="A0A0G1PR17"/>
<comment type="caution">
    <text evidence="5">The sequence shown here is derived from an EMBL/GenBank/DDBJ whole genome shotgun (WGS) entry which is preliminary data.</text>
</comment>
<dbReference type="GO" id="GO:0008757">
    <property type="term" value="F:S-adenosylmethionine-dependent methyltransferase activity"/>
    <property type="evidence" value="ECO:0007669"/>
    <property type="project" value="InterPro"/>
</dbReference>
<dbReference type="InterPro" id="IPR051052">
    <property type="entry name" value="Diverse_substrate_MTase"/>
</dbReference>
<dbReference type="InterPro" id="IPR029063">
    <property type="entry name" value="SAM-dependent_MTases_sf"/>
</dbReference>
<dbReference type="PANTHER" id="PTHR44942">
    <property type="entry name" value="METHYLTRANSF_11 DOMAIN-CONTAINING PROTEIN"/>
    <property type="match status" value="1"/>
</dbReference>
<evidence type="ECO:0000256" key="1">
    <source>
        <dbReference type="ARBA" id="ARBA00008361"/>
    </source>
</evidence>
<keyword evidence="3" id="KW-0808">Transferase</keyword>
<evidence type="ECO:0000259" key="4">
    <source>
        <dbReference type="Pfam" id="PF08241"/>
    </source>
</evidence>
<dbReference type="InterPro" id="IPR013216">
    <property type="entry name" value="Methyltransf_11"/>
</dbReference>
<protein>
    <recommendedName>
        <fullName evidence="4">Methyltransferase type 11 domain-containing protein</fullName>
    </recommendedName>
</protein>
<dbReference type="Pfam" id="PF08241">
    <property type="entry name" value="Methyltransf_11"/>
    <property type="match status" value="1"/>
</dbReference>
<dbReference type="CDD" id="cd02440">
    <property type="entry name" value="AdoMet_MTases"/>
    <property type="match status" value="1"/>
</dbReference>
<dbReference type="GO" id="GO:0032259">
    <property type="term" value="P:methylation"/>
    <property type="evidence" value="ECO:0007669"/>
    <property type="project" value="UniProtKB-KW"/>
</dbReference>
<evidence type="ECO:0000313" key="6">
    <source>
        <dbReference type="Proteomes" id="UP000033999"/>
    </source>
</evidence>
<dbReference type="SUPFAM" id="SSF53335">
    <property type="entry name" value="S-adenosyl-L-methionine-dependent methyltransferases"/>
    <property type="match status" value="1"/>
</dbReference>
<keyword evidence="2" id="KW-0489">Methyltransferase</keyword>
<proteinExistence type="inferred from homology"/>
<gene>
    <name evidence="5" type="ORF">UX10_C0004G0031</name>
</gene>
<reference evidence="5 6" key="1">
    <citation type="journal article" date="2015" name="Nature">
        <title>rRNA introns, odd ribosomes, and small enigmatic genomes across a large radiation of phyla.</title>
        <authorList>
            <person name="Brown C.T."/>
            <person name="Hug L.A."/>
            <person name="Thomas B.C."/>
            <person name="Sharon I."/>
            <person name="Castelle C.J."/>
            <person name="Singh A."/>
            <person name="Wilkins M.J."/>
            <person name="Williams K.H."/>
            <person name="Banfield J.F."/>
        </authorList>
    </citation>
    <scope>NUCLEOTIDE SEQUENCE [LARGE SCALE GENOMIC DNA]</scope>
</reference>
<dbReference type="EMBL" id="LCKX01000004">
    <property type="protein sequence ID" value="KKU07903.1"/>
    <property type="molecule type" value="Genomic_DNA"/>
</dbReference>
<organism evidence="5 6">
    <name type="scientific">Candidatus Magasanikbacteria bacterium GW2011_GWA2_45_39</name>
    <dbReference type="NCBI Taxonomy" id="1619041"/>
    <lineage>
        <taxon>Bacteria</taxon>
        <taxon>Candidatus Magasanikiibacteriota</taxon>
    </lineage>
</organism>
<accession>A0A0G1PR17</accession>
<sequence length="291" mass="32460">MFSRLSTLGGILVFKPLLWHNVSTAMKQKKTQVKTSWGHVAEWYHKLLAEGKDTYQKEVILPHLLRLLAIKKGEYIVDLACGQGFFSRALYAHGAHVIGVDAASELIALARQETANISPKAGIHALQFEVSAADHLPFIASASVDKVLIVLAIQNIASAHRVFAECTRILKPKGKLYMVLNHPSFRVPQSTSWGWDASHGVQYRRIDRYLSESKIKIQMHPGGNPHATTISFHRPLQYYVKALGKSGLLVNDMEEWISHKKNEPGPKAEAETLARKEIPLFLFLQAVKDGA</sequence>
<dbReference type="Proteomes" id="UP000033999">
    <property type="component" value="Unassembled WGS sequence"/>
</dbReference>
<dbReference type="Gene3D" id="3.40.50.150">
    <property type="entry name" value="Vaccinia Virus protein VP39"/>
    <property type="match status" value="1"/>
</dbReference>
<comment type="similarity">
    <text evidence="1">Belongs to the methyltransferase superfamily.</text>
</comment>
<feature type="domain" description="Methyltransferase type 11" evidence="4">
    <location>
        <begin position="77"/>
        <end position="177"/>
    </location>
</feature>
<evidence type="ECO:0000256" key="3">
    <source>
        <dbReference type="ARBA" id="ARBA00022679"/>
    </source>
</evidence>
<dbReference type="PANTHER" id="PTHR44942:SF4">
    <property type="entry name" value="METHYLTRANSFERASE TYPE 11 DOMAIN-CONTAINING PROTEIN"/>
    <property type="match status" value="1"/>
</dbReference>
<name>A0A0G1PR17_9BACT</name>
<evidence type="ECO:0000256" key="2">
    <source>
        <dbReference type="ARBA" id="ARBA00022603"/>
    </source>
</evidence>